<sequence>MYCALAALQELTMCGTSLQRVRGFNIIELMVVVAIIGILAAVALPLYRDNTLRANMSEAVLAGSTCRTAVSDGWSREVNSPGAGNWGCETVVASSKFVRRIQTTEHGEIRIQLQNVNDLSGRFIYLKPYATAVPPLVGGGNFAAGQSARSWKCGVADNDPLGEQLASALPSTCRDRINLLSATWAP</sequence>
<proteinExistence type="inferred from homology"/>
<dbReference type="Pfam" id="PF07963">
    <property type="entry name" value="N_methyl"/>
    <property type="match status" value="1"/>
</dbReference>
<dbReference type="EMBL" id="SMLL01000006">
    <property type="protein sequence ID" value="TFY97898.1"/>
    <property type="molecule type" value="Genomic_DNA"/>
</dbReference>
<organism evidence="4 5">
    <name type="scientific">Ramlibacter rhizophilus</name>
    <dbReference type="NCBI Taxonomy" id="1781167"/>
    <lineage>
        <taxon>Bacteria</taxon>
        <taxon>Pseudomonadati</taxon>
        <taxon>Pseudomonadota</taxon>
        <taxon>Betaproteobacteria</taxon>
        <taxon>Burkholderiales</taxon>
        <taxon>Comamonadaceae</taxon>
        <taxon>Ramlibacter</taxon>
    </lineage>
</organism>
<keyword evidence="3" id="KW-0472">Membrane</keyword>
<evidence type="ECO:0000256" key="1">
    <source>
        <dbReference type="ARBA" id="ARBA00005233"/>
    </source>
</evidence>
<dbReference type="NCBIfam" id="TIGR02532">
    <property type="entry name" value="IV_pilin_GFxxxE"/>
    <property type="match status" value="1"/>
</dbReference>
<dbReference type="InterPro" id="IPR001082">
    <property type="entry name" value="Pilin"/>
</dbReference>
<feature type="transmembrane region" description="Helical" evidence="3">
    <location>
        <begin position="26"/>
        <end position="47"/>
    </location>
</feature>
<evidence type="ECO:0000256" key="3">
    <source>
        <dbReference type="SAM" id="Phobius"/>
    </source>
</evidence>
<keyword evidence="5" id="KW-1185">Reference proteome</keyword>
<dbReference type="Pfam" id="PF00114">
    <property type="entry name" value="Pilin"/>
    <property type="match status" value="1"/>
</dbReference>
<dbReference type="GO" id="GO:0007155">
    <property type="term" value="P:cell adhesion"/>
    <property type="evidence" value="ECO:0007669"/>
    <property type="project" value="InterPro"/>
</dbReference>
<reference evidence="4 5" key="1">
    <citation type="submission" date="2019-03" db="EMBL/GenBank/DDBJ databases">
        <title>Ramlibacter rhizophilus CCTCC AB2015357, whole genome shotgun sequence.</title>
        <authorList>
            <person name="Zhang X."/>
            <person name="Feng G."/>
            <person name="Zhu H."/>
        </authorList>
    </citation>
    <scope>NUCLEOTIDE SEQUENCE [LARGE SCALE GENOMIC DNA]</scope>
    <source>
        <strain evidence="4 5">CCTCC AB2015357</strain>
    </source>
</reference>
<evidence type="ECO:0000256" key="2">
    <source>
        <dbReference type="ARBA" id="ARBA00022481"/>
    </source>
</evidence>
<keyword evidence="3" id="KW-0812">Transmembrane</keyword>
<dbReference type="SUPFAM" id="SSF54523">
    <property type="entry name" value="Pili subunits"/>
    <property type="match status" value="2"/>
</dbReference>
<protein>
    <submittedName>
        <fullName evidence="4">Pilin</fullName>
    </submittedName>
</protein>
<dbReference type="InterPro" id="IPR012902">
    <property type="entry name" value="N_methyl_site"/>
</dbReference>
<keyword evidence="3" id="KW-1133">Transmembrane helix</keyword>
<keyword evidence="2" id="KW-0488">Methylation</keyword>
<evidence type="ECO:0000313" key="5">
    <source>
        <dbReference type="Proteomes" id="UP000297564"/>
    </source>
</evidence>
<comment type="similarity">
    <text evidence="1">Belongs to the N-Me-Phe pilin family.</text>
</comment>
<evidence type="ECO:0000313" key="4">
    <source>
        <dbReference type="EMBL" id="TFY97898.1"/>
    </source>
</evidence>
<dbReference type="Proteomes" id="UP000297564">
    <property type="component" value="Unassembled WGS sequence"/>
</dbReference>
<gene>
    <name evidence="4" type="ORF">EZ242_15690</name>
</gene>
<dbReference type="InterPro" id="IPR045584">
    <property type="entry name" value="Pilin-like"/>
</dbReference>
<dbReference type="Gene3D" id="3.30.700.10">
    <property type="entry name" value="Glycoprotein, Type 4 Pilin"/>
    <property type="match status" value="1"/>
</dbReference>
<comment type="caution">
    <text evidence="4">The sequence shown here is derived from an EMBL/GenBank/DDBJ whole genome shotgun (WGS) entry which is preliminary data.</text>
</comment>
<accession>A0A4Z0BJ19</accession>
<dbReference type="GO" id="GO:0009289">
    <property type="term" value="C:pilus"/>
    <property type="evidence" value="ECO:0007669"/>
    <property type="project" value="InterPro"/>
</dbReference>
<name>A0A4Z0BJ19_9BURK</name>
<dbReference type="AlphaFoldDB" id="A0A4Z0BJ19"/>